<evidence type="ECO:0000256" key="2">
    <source>
        <dbReference type="SAM" id="SignalP"/>
    </source>
</evidence>
<evidence type="ECO:0000313" key="3">
    <source>
        <dbReference type="EMBL" id="KAK7467118.1"/>
    </source>
</evidence>
<dbReference type="PANTHER" id="PTHR34883">
    <property type="entry name" value="SERINE-RICH PROTEIN, PUTATIVE-RELATED-RELATED"/>
    <property type="match status" value="1"/>
</dbReference>
<dbReference type="PANTHER" id="PTHR34883:SF15">
    <property type="entry name" value="EXTRACELLULAR SERINE-RICH PROTEIN"/>
    <property type="match status" value="1"/>
</dbReference>
<keyword evidence="2" id="KW-0732">Signal</keyword>
<protein>
    <recommendedName>
        <fullName evidence="5">Phytocyanin domain-containing protein</fullName>
    </recommendedName>
</protein>
<dbReference type="InterPro" id="IPR052953">
    <property type="entry name" value="Ser-rich/MCO-related"/>
</dbReference>
<dbReference type="Proteomes" id="UP001498398">
    <property type="component" value="Unassembled WGS sequence"/>
</dbReference>
<feature type="chain" id="PRO_5045437812" description="Phytocyanin domain-containing protein" evidence="2">
    <location>
        <begin position="21"/>
        <end position="469"/>
    </location>
</feature>
<feature type="region of interest" description="Disordered" evidence="1">
    <location>
        <begin position="81"/>
        <end position="102"/>
    </location>
</feature>
<dbReference type="EMBL" id="JBANRG010000004">
    <property type="protein sequence ID" value="KAK7467118.1"/>
    <property type="molecule type" value="Genomic_DNA"/>
</dbReference>
<proteinExistence type="predicted"/>
<sequence length="469" mass="47622">MVLIKPLIGAAALLSGFATALPRPDSAVGGEVAVSAPNGTPITDTAELASQTAAEAAAAATSSSDSSSGYGSSGYGSSGSSSDCGSEGCGSESSSSSSDCGYSGCGDSTTSAMMSEMTSESMMMSESTSTMEMSTEESTSMAYSMPSYGSGGYNWQNSGYDDCVQQCIASYGAPPATYTPSTATYDSGSYGGSSGTGSTMTVIVAPTKGVFRYVPAFLNASVGTTIEFMWGADNHTVTKSSELLPCNHSAEEPSFISGVQLQGFKFTQVVNDTNPTFFYCGVPTHCQKGMFGVINPPSDFGSPMSVSGMMQGMMDNNSMLEAYAAYSANVTSGKAGANWGGSISLESMPSWSHELVAENVLYTRNLLAMNPEFVKEDGSIDMTTFGSMPLSIPNDYGAVINAASTGSGAGSSTDNTSTDSTSTDNGSTDSSSSSAPDSSSTGTSNGALSVTSSKMLVAVMALVATVFAL</sequence>
<feature type="signal peptide" evidence="2">
    <location>
        <begin position="1"/>
        <end position="20"/>
    </location>
</feature>
<comment type="caution">
    <text evidence="3">The sequence shown here is derived from an EMBL/GenBank/DDBJ whole genome shotgun (WGS) entry which is preliminary data.</text>
</comment>
<gene>
    <name evidence="3" type="ORF">VKT23_004177</name>
</gene>
<name>A0ABR1JY04_9AGAR</name>
<dbReference type="Gene3D" id="2.60.40.420">
    <property type="entry name" value="Cupredoxins - blue copper proteins"/>
    <property type="match status" value="1"/>
</dbReference>
<reference evidence="3 4" key="1">
    <citation type="submission" date="2024-01" db="EMBL/GenBank/DDBJ databases">
        <title>A draft genome for the cacao thread blight pathogen Marasmiellus scandens.</title>
        <authorList>
            <person name="Baruah I.K."/>
            <person name="Leung J."/>
            <person name="Bukari Y."/>
            <person name="Amoako-Attah I."/>
            <person name="Meinhardt L.W."/>
            <person name="Bailey B.A."/>
            <person name="Cohen S.P."/>
        </authorList>
    </citation>
    <scope>NUCLEOTIDE SEQUENCE [LARGE SCALE GENOMIC DNA]</scope>
    <source>
        <strain evidence="3 4">GH-19</strain>
    </source>
</reference>
<evidence type="ECO:0000313" key="4">
    <source>
        <dbReference type="Proteomes" id="UP001498398"/>
    </source>
</evidence>
<organism evidence="3 4">
    <name type="scientific">Marasmiellus scandens</name>
    <dbReference type="NCBI Taxonomy" id="2682957"/>
    <lineage>
        <taxon>Eukaryota</taxon>
        <taxon>Fungi</taxon>
        <taxon>Dikarya</taxon>
        <taxon>Basidiomycota</taxon>
        <taxon>Agaricomycotina</taxon>
        <taxon>Agaricomycetes</taxon>
        <taxon>Agaricomycetidae</taxon>
        <taxon>Agaricales</taxon>
        <taxon>Marasmiineae</taxon>
        <taxon>Omphalotaceae</taxon>
        <taxon>Marasmiellus</taxon>
    </lineage>
</organism>
<evidence type="ECO:0000256" key="1">
    <source>
        <dbReference type="SAM" id="MobiDB-lite"/>
    </source>
</evidence>
<dbReference type="SUPFAM" id="SSF49503">
    <property type="entry name" value="Cupredoxins"/>
    <property type="match status" value="1"/>
</dbReference>
<keyword evidence="4" id="KW-1185">Reference proteome</keyword>
<dbReference type="InterPro" id="IPR008972">
    <property type="entry name" value="Cupredoxin"/>
</dbReference>
<accession>A0ABR1JY04</accession>
<feature type="compositionally biased region" description="Low complexity" evidence="1">
    <location>
        <begin position="406"/>
        <end position="445"/>
    </location>
</feature>
<evidence type="ECO:0008006" key="5">
    <source>
        <dbReference type="Google" id="ProtNLM"/>
    </source>
</evidence>
<feature type="region of interest" description="Disordered" evidence="1">
    <location>
        <begin position="406"/>
        <end position="446"/>
    </location>
</feature>